<organism evidence="1 2">
    <name type="scientific">Deinococcus enclensis</name>
    <dbReference type="NCBI Taxonomy" id="1049582"/>
    <lineage>
        <taxon>Bacteria</taxon>
        <taxon>Thermotogati</taxon>
        <taxon>Deinococcota</taxon>
        <taxon>Deinococci</taxon>
        <taxon>Deinococcales</taxon>
        <taxon>Deinococcaceae</taxon>
        <taxon>Deinococcus</taxon>
    </lineage>
</organism>
<accession>A0ABT9MBP7</accession>
<dbReference type="EMBL" id="JAURUR010000003">
    <property type="protein sequence ID" value="MDP9764015.1"/>
    <property type="molecule type" value="Genomic_DNA"/>
</dbReference>
<proteinExistence type="predicted"/>
<gene>
    <name evidence="1" type="ORF">QO006_001440</name>
</gene>
<evidence type="ECO:0000313" key="2">
    <source>
        <dbReference type="Proteomes" id="UP001232163"/>
    </source>
</evidence>
<protein>
    <submittedName>
        <fullName evidence="1">Uncharacterized protein</fullName>
    </submittedName>
</protein>
<reference evidence="1 2" key="1">
    <citation type="submission" date="2023-07" db="EMBL/GenBank/DDBJ databases">
        <title>Genomic Encyclopedia of Type Strains, Phase IV (KMG-IV): sequencing the most valuable type-strain genomes for metagenomic binning, comparative biology and taxonomic classification.</title>
        <authorList>
            <person name="Goeker M."/>
        </authorList>
    </citation>
    <scope>NUCLEOTIDE SEQUENCE [LARGE SCALE GENOMIC DNA]</scope>
    <source>
        <strain evidence="1 2">NIO-1023</strain>
    </source>
</reference>
<sequence length="140" mass="15203">MLYRPSLPERFQFGSAVVQRVLAHVGAQTLEVLVQEARGASLLRRLPPTRTAQGSALSLRARSGAPVAAVQDVQVDEPSGHIRAYVLRAADGTSVTVPAEDTYWWRGELYGTSRALRTVRRTGKPRRAAAQRAPLGALAF</sequence>
<name>A0ABT9MBP7_9DEIO</name>
<dbReference type="Proteomes" id="UP001232163">
    <property type="component" value="Unassembled WGS sequence"/>
</dbReference>
<evidence type="ECO:0000313" key="1">
    <source>
        <dbReference type="EMBL" id="MDP9764015.1"/>
    </source>
</evidence>
<keyword evidence="2" id="KW-1185">Reference proteome</keyword>
<comment type="caution">
    <text evidence="1">The sequence shown here is derived from an EMBL/GenBank/DDBJ whole genome shotgun (WGS) entry which is preliminary data.</text>
</comment>
<dbReference type="RefSeq" id="WP_307465286.1">
    <property type="nucleotide sequence ID" value="NZ_JAURUR010000003.1"/>
</dbReference>